<dbReference type="GO" id="GO:0005576">
    <property type="term" value="C:extracellular region"/>
    <property type="evidence" value="ECO:0007669"/>
    <property type="project" value="UniProtKB-SubCell"/>
</dbReference>
<keyword evidence="3" id="KW-0964">Secreted</keyword>
<keyword evidence="4" id="KW-0732">Signal</keyword>
<evidence type="ECO:0000256" key="4">
    <source>
        <dbReference type="SAM" id="SignalP"/>
    </source>
</evidence>
<dbReference type="SUPFAM" id="SSF47565">
    <property type="entry name" value="Insect pheromone/odorant-binding proteins"/>
    <property type="match status" value="1"/>
</dbReference>
<dbReference type="AlphaFoldDB" id="A0A0X8DC74"/>
<feature type="chain" id="PRO_5007065561" evidence="4">
    <location>
        <begin position="20"/>
        <end position="207"/>
    </location>
</feature>
<evidence type="ECO:0000256" key="2">
    <source>
        <dbReference type="ARBA" id="ARBA00008098"/>
    </source>
</evidence>
<accession>A0A0X8DC74</accession>
<dbReference type="PANTHER" id="PTHR21066">
    <property type="entry name" value="ODORANT-BINDING PROTEIN 59A-RELATED"/>
    <property type="match status" value="1"/>
</dbReference>
<protein>
    <submittedName>
        <fullName evidence="5">Chemosensory protein</fullName>
    </submittedName>
</protein>
<dbReference type="Gene3D" id="1.10.238.270">
    <property type="match status" value="1"/>
</dbReference>
<proteinExistence type="evidence at transcript level"/>
<organism evidence="5">
    <name type="scientific">Blattella germanica</name>
    <name type="common">German cockroach</name>
    <name type="synonym">Blatta germanica</name>
    <dbReference type="NCBI Taxonomy" id="6973"/>
    <lineage>
        <taxon>Eukaryota</taxon>
        <taxon>Metazoa</taxon>
        <taxon>Ecdysozoa</taxon>
        <taxon>Arthropoda</taxon>
        <taxon>Hexapoda</taxon>
        <taxon>Insecta</taxon>
        <taxon>Pterygota</taxon>
        <taxon>Neoptera</taxon>
        <taxon>Polyneoptera</taxon>
        <taxon>Dictyoptera</taxon>
        <taxon>Blattodea</taxon>
        <taxon>Blaberoidea</taxon>
        <taxon>Blattellidae</taxon>
        <taxon>Blattella</taxon>
    </lineage>
</organism>
<evidence type="ECO:0000256" key="1">
    <source>
        <dbReference type="ARBA" id="ARBA00004613"/>
    </source>
</evidence>
<dbReference type="GO" id="GO:0005549">
    <property type="term" value="F:odorant binding"/>
    <property type="evidence" value="ECO:0007669"/>
    <property type="project" value="InterPro"/>
</dbReference>
<reference evidence="5" key="1">
    <citation type="submission" date="2015-08" db="EMBL/GenBank/DDBJ databases">
        <title>Transcriptome-Based Identification and Expression Profiles of Chemosensory Genes in German Cockroach, Blattella germanica.</title>
        <authorList>
            <person name="Niu D.-J."/>
        </authorList>
    </citation>
    <scope>NUCLEOTIDE SEQUENCE</scope>
</reference>
<evidence type="ECO:0000313" key="5">
    <source>
        <dbReference type="EMBL" id="AMA98173.1"/>
    </source>
</evidence>
<sequence length="207" mass="23160">MALSSTYLVIAFLCAGVSSFSVGPQDMDLNLRHEAVQQVMSLIGAARHRVTREVDIVHPPKCCGKENIVISDDDKKMMDECDPHGKENGGMTACWMECMAKKKATLDAAGNVDVAAFTKVYLTHYVDESLKPKTEDAIKTCAEMMNKKASEMGPEEYKGNKCNRAALLTSFCVRYIMETDCPKEQLIESDECNKLREDMKTWKDKVE</sequence>
<dbReference type="EMBL" id="KT381682">
    <property type="protein sequence ID" value="AMA98173.1"/>
    <property type="molecule type" value="mRNA"/>
</dbReference>
<comment type="subcellular location">
    <subcellularLocation>
        <location evidence="1">Secreted</location>
    </subcellularLocation>
</comment>
<dbReference type="InterPro" id="IPR036728">
    <property type="entry name" value="PBP_GOBP_sf"/>
</dbReference>
<evidence type="ECO:0000256" key="3">
    <source>
        <dbReference type="ARBA" id="ARBA00022525"/>
    </source>
</evidence>
<feature type="signal peptide" evidence="4">
    <location>
        <begin position="1"/>
        <end position="19"/>
    </location>
</feature>
<name>A0A0X8DC74_BLAGE</name>
<comment type="similarity">
    <text evidence="2">Belongs to the PBP/GOBP family.</text>
</comment>
<dbReference type="InterPro" id="IPR052295">
    <property type="entry name" value="Odorant-binding_protein"/>
</dbReference>